<keyword evidence="2" id="KW-1133">Transmembrane helix</keyword>
<feature type="transmembrane region" description="Helical" evidence="2">
    <location>
        <begin position="228"/>
        <end position="257"/>
    </location>
</feature>
<dbReference type="AlphaFoldDB" id="A0A2A2LRT6"/>
<reference evidence="3 4" key="1">
    <citation type="journal article" date="2017" name="Curr. Biol.">
        <title>Genome architecture and evolution of a unichromosomal asexual nematode.</title>
        <authorList>
            <person name="Fradin H."/>
            <person name="Zegar C."/>
            <person name="Gutwein M."/>
            <person name="Lucas J."/>
            <person name="Kovtun M."/>
            <person name="Corcoran D."/>
            <person name="Baugh L.R."/>
            <person name="Kiontke K."/>
            <person name="Gunsalus K."/>
            <person name="Fitch D.H."/>
            <person name="Piano F."/>
        </authorList>
    </citation>
    <scope>NUCLEOTIDE SEQUENCE [LARGE SCALE GENOMIC DNA]</scope>
    <source>
        <strain evidence="3">PF1309</strain>
    </source>
</reference>
<evidence type="ECO:0000313" key="3">
    <source>
        <dbReference type="EMBL" id="PAV88923.1"/>
    </source>
</evidence>
<comment type="caution">
    <text evidence="3">The sequence shown here is derived from an EMBL/GenBank/DDBJ whole genome shotgun (WGS) entry which is preliminary data.</text>
</comment>
<feature type="region of interest" description="Disordered" evidence="1">
    <location>
        <begin position="308"/>
        <end position="390"/>
    </location>
</feature>
<keyword evidence="4" id="KW-1185">Reference proteome</keyword>
<evidence type="ECO:0000256" key="1">
    <source>
        <dbReference type="SAM" id="MobiDB-lite"/>
    </source>
</evidence>
<sequence>MEVEQFQPTQYDNDISAIISNAYHKGYWDFGEKCARTGGTRAFLGGAVVFDDNLESLLSCLMSHSRAELMGPDDYKQEIWHTAKGCLDLDKFLNVTSSEHLIIVTMHDIQFCRGTVNETRQIDIWKYTFCRGCFSKCMANVSRIDDVNRIHLVVNFLGYADCMVYFIGRFYSNWEVLANATSFGTLVSMPDSIDPQFEPIFGPAMTESRVRTLRTLKSIRKNLSTAQVIYLVLSVIFFFFFTICLCCVNICCAALLLQDYERHREELVLQLMEIEGLDDRRHHRFVNPNANAPAPNPDRAQQHNLSEYLQEQTTQSDATSRSRSASEQSYYSATSTFSQKDEGREGNEGSKEGKERDTKKTGRRAEREADTRTNEFKPLLEQHEQPSAEM</sequence>
<organism evidence="3 4">
    <name type="scientific">Diploscapter pachys</name>
    <dbReference type="NCBI Taxonomy" id="2018661"/>
    <lineage>
        <taxon>Eukaryota</taxon>
        <taxon>Metazoa</taxon>
        <taxon>Ecdysozoa</taxon>
        <taxon>Nematoda</taxon>
        <taxon>Chromadorea</taxon>
        <taxon>Rhabditida</taxon>
        <taxon>Rhabditina</taxon>
        <taxon>Rhabditomorpha</taxon>
        <taxon>Rhabditoidea</taxon>
        <taxon>Rhabditidae</taxon>
        <taxon>Diploscapter</taxon>
    </lineage>
</organism>
<dbReference type="EMBL" id="LIAE01006483">
    <property type="protein sequence ID" value="PAV88923.1"/>
    <property type="molecule type" value="Genomic_DNA"/>
</dbReference>
<keyword evidence="2" id="KW-0472">Membrane</keyword>
<dbReference type="Proteomes" id="UP000218231">
    <property type="component" value="Unassembled WGS sequence"/>
</dbReference>
<proteinExistence type="predicted"/>
<accession>A0A2A2LRT6</accession>
<protein>
    <submittedName>
        <fullName evidence="3">Uncharacterized protein</fullName>
    </submittedName>
</protein>
<evidence type="ECO:0000313" key="4">
    <source>
        <dbReference type="Proteomes" id="UP000218231"/>
    </source>
</evidence>
<gene>
    <name evidence="3" type="ORF">WR25_24369</name>
</gene>
<feature type="compositionally biased region" description="Basic and acidic residues" evidence="1">
    <location>
        <begin position="339"/>
        <end position="390"/>
    </location>
</feature>
<evidence type="ECO:0000256" key="2">
    <source>
        <dbReference type="SAM" id="Phobius"/>
    </source>
</evidence>
<keyword evidence="2" id="KW-0812">Transmembrane</keyword>
<name>A0A2A2LRT6_9BILA</name>
<feature type="compositionally biased region" description="Polar residues" evidence="1">
    <location>
        <begin position="308"/>
        <end position="338"/>
    </location>
</feature>